<dbReference type="RefSeq" id="WP_062926211.1">
    <property type="nucleotide sequence ID" value="NZ_CP015098.1"/>
</dbReference>
<evidence type="ECO:0000313" key="1">
    <source>
        <dbReference type="EMBL" id="AMW09811.1"/>
    </source>
</evidence>
<name>A0A143BXF8_9ACTN</name>
<proteinExistence type="predicted"/>
<dbReference type="STRING" id="1783515.A4E84_10005"/>
<accession>A0A143BXF8</accession>
<protein>
    <submittedName>
        <fullName evidence="1">Uncharacterized protein</fullName>
    </submittedName>
</protein>
<dbReference type="Proteomes" id="UP000076096">
    <property type="component" value="Chromosome"/>
</dbReference>
<dbReference type="EMBL" id="CP015098">
    <property type="protein sequence ID" value="AMW09811.1"/>
    <property type="molecule type" value="Genomic_DNA"/>
</dbReference>
<keyword evidence="2" id="KW-1185">Reference proteome</keyword>
<sequence length="88" mass="9991">MPATPTSASTAARRVGFPHRFHENNFWELAVPVWLKKGRDTIGFRSEELPNFDGTTYASDTFPGVLLRSRYAPLIDRITVALYAREVH</sequence>
<organism evidence="1 2">
    <name type="scientific">Streptomyces qaidamensis</name>
    <dbReference type="NCBI Taxonomy" id="1783515"/>
    <lineage>
        <taxon>Bacteria</taxon>
        <taxon>Bacillati</taxon>
        <taxon>Actinomycetota</taxon>
        <taxon>Actinomycetes</taxon>
        <taxon>Kitasatosporales</taxon>
        <taxon>Streptomycetaceae</taxon>
        <taxon>Streptomyces</taxon>
        <taxon>Streptomyces aurantiacus group</taxon>
    </lineage>
</organism>
<evidence type="ECO:0000313" key="2">
    <source>
        <dbReference type="Proteomes" id="UP000076096"/>
    </source>
</evidence>
<dbReference type="AlphaFoldDB" id="A0A143BXF8"/>
<reference evidence="2" key="1">
    <citation type="submission" date="2016-04" db="EMBL/GenBank/DDBJ databases">
        <authorList>
            <person name="Zhang B."/>
        </authorList>
    </citation>
    <scope>NUCLEOTIDE SEQUENCE [LARGE SCALE GENOMIC DNA]</scope>
    <source>
        <strain evidence="2">S10</strain>
    </source>
</reference>
<dbReference type="KEGG" id="stsi:A4E84_10005"/>
<gene>
    <name evidence="1" type="ORF">A4E84_10005</name>
</gene>